<feature type="transmembrane region" description="Helical" evidence="2">
    <location>
        <begin position="101"/>
        <end position="121"/>
    </location>
</feature>
<proteinExistence type="predicted"/>
<name>A0A848LW72_9BACT</name>
<dbReference type="Proteomes" id="UP000518300">
    <property type="component" value="Unassembled WGS sequence"/>
</dbReference>
<dbReference type="EMBL" id="JABBJJ010000410">
    <property type="protein sequence ID" value="NMO22327.1"/>
    <property type="molecule type" value="Genomic_DNA"/>
</dbReference>
<keyword evidence="2" id="KW-1133">Transmembrane helix</keyword>
<feature type="transmembrane region" description="Helical" evidence="2">
    <location>
        <begin position="355"/>
        <end position="374"/>
    </location>
</feature>
<feature type="transmembrane region" description="Helical" evidence="2">
    <location>
        <begin position="26"/>
        <end position="46"/>
    </location>
</feature>
<evidence type="ECO:0000256" key="1">
    <source>
        <dbReference type="SAM" id="MobiDB-lite"/>
    </source>
</evidence>
<evidence type="ECO:0000256" key="2">
    <source>
        <dbReference type="SAM" id="Phobius"/>
    </source>
</evidence>
<feature type="transmembrane region" description="Helical" evidence="2">
    <location>
        <begin position="206"/>
        <end position="224"/>
    </location>
</feature>
<evidence type="ECO:0000259" key="3">
    <source>
        <dbReference type="Pfam" id="PF07786"/>
    </source>
</evidence>
<dbReference type="Pfam" id="PF07786">
    <property type="entry name" value="HGSNAT_cat"/>
    <property type="match status" value="1"/>
</dbReference>
<gene>
    <name evidence="4" type="ORF">HG543_46850</name>
</gene>
<feature type="transmembrane region" description="Helical" evidence="2">
    <location>
        <begin position="161"/>
        <end position="186"/>
    </location>
</feature>
<feature type="domain" description="Heparan-alpha-glucosaminide N-acetyltransferase catalytic" evidence="3">
    <location>
        <begin position="25"/>
        <end position="232"/>
    </location>
</feature>
<protein>
    <submittedName>
        <fullName evidence="4">DUF1624 domain-containing protein</fullName>
    </submittedName>
</protein>
<evidence type="ECO:0000313" key="4">
    <source>
        <dbReference type="EMBL" id="NMO22327.1"/>
    </source>
</evidence>
<reference evidence="4 5" key="1">
    <citation type="submission" date="2020-04" db="EMBL/GenBank/DDBJ databases">
        <title>Draft genome of Pyxidicoccus fallax type strain.</title>
        <authorList>
            <person name="Whitworth D.E."/>
        </authorList>
    </citation>
    <scope>NUCLEOTIDE SEQUENCE [LARGE SCALE GENOMIC DNA]</scope>
    <source>
        <strain evidence="4 5">DSM 14698</strain>
    </source>
</reference>
<feature type="region of interest" description="Disordered" evidence="1">
    <location>
        <begin position="1"/>
        <end position="20"/>
    </location>
</feature>
<keyword evidence="5" id="KW-1185">Reference proteome</keyword>
<keyword evidence="2" id="KW-0472">Membrane</keyword>
<sequence>MTSALAAGPHPETAAPHSARGGDGRLVAVDAARGLAMLLVFLAHFLDAYLRPLGGAAEALRQKLQMVTRLASPSFMLISGLILGLLYARRREDFGRLRPKLLRRGLLLLTVGHLLIVPTYLSWVDETSHLVRILFVTDTIGAALLMGPLLVPYLGARARLALGLGLFTASWALSLGVHSTGLAANLVEEVLFGHLVQSVLFSNFPLVPWFGVYLAGSAVGEWLCDKLRAGEARQAARRLVTTGGTLVTLGVVLVGIHVWLRRSGGAHLPEELASTLVALTSPRQKFPPGPAYLLFYGGLALAGLGLLIGAEHAGRLGRLLRPASLLGRHSFSAFLLQFYVYYLGVYYAHLPYSPLWPLLFVATVVLLGGLVWAWDVYERRPGAPARVDATPARPASSEA</sequence>
<feature type="transmembrane region" description="Helical" evidence="2">
    <location>
        <begin position="133"/>
        <end position="154"/>
    </location>
</feature>
<organism evidence="4 5">
    <name type="scientific">Pyxidicoccus fallax</name>
    <dbReference type="NCBI Taxonomy" id="394095"/>
    <lineage>
        <taxon>Bacteria</taxon>
        <taxon>Pseudomonadati</taxon>
        <taxon>Myxococcota</taxon>
        <taxon>Myxococcia</taxon>
        <taxon>Myxococcales</taxon>
        <taxon>Cystobacterineae</taxon>
        <taxon>Myxococcaceae</taxon>
        <taxon>Pyxidicoccus</taxon>
    </lineage>
</organism>
<keyword evidence="2" id="KW-0812">Transmembrane</keyword>
<feature type="transmembrane region" description="Helical" evidence="2">
    <location>
        <begin position="236"/>
        <end position="260"/>
    </location>
</feature>
<dbReference type="RefSeq" id="WP_169351475.1">
    <property type="nucleotide sequence ID" value="NZ_JABBJJ010000410.1"/>
</dbReference>
<dbReference type="InterPro" id="IPR012429">
    <property type="entry name" value="HGSNAT_cat"/>
</dbReference>
<accession>A0A848LW72</accession>
<evidence type="ECO:0000313" key="5">
    <source>
        <dbReference type="Proteomes" id="UP000518300"/>
    </source>
</evidence>
<comment type="caution">
    <text evidence="4">The sequence shown here is derived from an EMBL/GenBank/DDBJ whole genome shotgun (WGS) entry which is preliminary data.</text>
</comment>
<feature type="transmembrane region" description="Helical" evidence="2">
    <location>
        <begin position="331"/>
        <end position="349"/>
    </location>
</feature>
<dbReference type="AlphaFoldDB" id="A0A848LW72"/>
<feature type="transmembrane region" description="Helical" evidence="2">
    <location>
        <begin position="66"/>
        <end position="89"/>
    </location>
</feature>
<feature type="transmembrane region" description="Helical" evidence="2">
    <location>
        <begin position="291"/>
        <end position="310"/>
    </location>
</feature>